<sequence length="101" mass="11622">MPNHDGGIGRRFVAEPLRNYGVECGRRPSMLKMKSWSAARIIFTESRARKREIDQSTLLHVESRKTAQFSVYRESNPRASRSGVVPNLAADFREFLKRTLK</sequence>
<dbReference type="GeneID" id="112460079"/>
<reference evidence="2" key="1">
    <citation type="submission" date="2025-08" db="UniProtKB">
        <authorList>
            <consortium name="RefSeq"/>
        </authorList>
    </citation>
    <scope>IDENTIFICATION</scope>
    <source>
        <tissue evidence="2">Whole body</tissue>
    </source>
</reference>
<proteinExistence type="predicted"/>
<evidence type="ECO:0000313" key="2">
    <source>
        <dbReference type="RefSeq" id="XP_024880317.1"/>
    </source>
</evidence>
<name>A0A6J1QDB1_9HYME</name>
<organism evidence="1 2">
    <name type="scientific">Temnothorax curvispinosus</name>
    <dbReference type="NCBI Taxonomy" id="300111"/>
    <lineage>
        <taxon>Eukaryota</taxon>
        <taxon>Metazoa</taxon>
        <taxon>Ecdysozoa</taxon>
        <taxon>Arthropoda</taxon>
        <taxon>Hexapoda</taxon>
        <taxon>Insecta</taxon>
        <taxon>Pterygota</taxon>
        <taxon>Neoptera</taxon>
        <taxon>Endopterygota</taxon>
        <taxon>Hymenoptera</taxon>
        <taxon>Apocrita</taxon>
        <taxon>Aculeata</taxon>
        <taxon>Formicoidea</taxon>
        <taxon>Formicidae</taxon>
        <taxon>Myrmicinae</taxon>
        <taxon>Temnothorax</taxon>
    </lineage>
</organism>
<evidence type="ECO:0000313" key="1">
    <source>
        <dbReference type="Proteomes" id="UP000504618"/>
    </source>
</evidence>
<accession>A0A6J1QDB1</accession>
<gene>
    <name evidence="2" type="primary">LOC112460079</name>
</gene>
<keyword evidence="1" id="KW-1185">Reference proteome</keyword>
<dbReference type="Proteomes" id="UP000504618">
    <property type="component" value="Unplaced"/>
</dbReference>
<dbReference type="AlphaFoldDB" id="A0A6J1QDB1"/>
<protein>
    <submittedName>
        <fullName evidence="2">Uncharacterized protein LOC112460079</fullName>
    </submittedName>
</protein>
<dbReference type="RefSeq" id="XP_024880317.1">
    <property type="nucleotide sequence ID" value="XM_025024549.1"/>
</dbReference>